<name>A0AA39JZD6_9AGAR</name>
<reference evidence="1" key="1">
    <citation type="submission" date="2023-06" db="EMBL/GenBank/DDBJ databases">
        <authorList>
            <consortium name="Lawrence Berkeley National Laboratory"/>
            <person name="Ahrendt S."/>
            <person name="Sahu N."/>
            <person name="Indic B."/>
            <person name="Wong-Bajracharya J."/>
            <person name="Merenyi Z."/>
            <person name="Ke H.-M."/>
            <person name="Monk M."/>
            <person name="Kocsube S."/>
            <person name="Drula E."/>
            <person name="Lipzen A."/>
            <person name="Balint B."/>
            <person name="Henrissat B."/>
            <person name="Andreopoulos B."/>
            <person name="Martin F.M."/>
            <person name="Harder C.B."/>
            <person name="Rigling D."/>
            <person name="Ford K.L."/>
            <person name="Foster G.D."/>
            <person name="Pangilinan J."/>
            <person name="Papanicolaou A."/>
            <person name="Barry K."/>
            <person name="LaButti K."/>
            <person name="Viragh M."/>
            <person name="Koriabine M."/>
            <person name="Yan M."/>
            <person name="Riley R."/>
            <person name="Champramary S."/>
            <person name="Plett K.L."/>
            <person name="Tsai I.J."/>
            <person name="Slot J."/>
            <person name="Sipos G."/>
            <person name="Plett J."/>
            <person name="Nagy L.G."/>
            <person name="Grigoriev I.V."/>
        </authorList>
    </citation>
    <scope>NUCLEOTIDE SEQUENCE</scope>
    <source>
        <strain evidence="1">FPL87.14</strain>
    </source>
</reference>
<dbReference type="PANTHER" id="PTHR31687">
    <property type="match status" value="1"/>
</dbReference>
<protein>
    <submittedName>
        <fullName evidence="1">Uncharacterized protein</fullName>
    </submittedName>
</protein>
<dbReference type="Proteomes" id="UP001175226">
    <property type="component" value="Unassembled WGS sequence"/>
</dbReference>
<gene>
    <name evidence="1" type="ORF">EV421DRAFT_1033898</name>
</gene>
<comment type="caution">
    <text evidence="1">The sequence shown here is derived from an EMBL/GenBank/DDBJ whole genome shotgun (WGS) entry which is preliminary data.</text>
</comment>
<evidence type="ECO:0000313" key="2">
    <source>
        <dbReference type="Proteomes" id="UP001175226"/>
    </source>
</evidence>
<dbReference type="Pfam" id="PF07958">
    <property type="entry name" value="DUF1688"/>
    <property type="match status" value="2"/>
</dbReference>
<proteinExistence type="predicted"/>
<sequence length="123" mass="13977">MNISADLSLPQQAQYLQTLPAIHERCGRVLDLVKQGKLQYLDYHADKDGVITEFCSRIIAQDFGTNYDKVPPQDWAYTEQSTGERYLRSEGLAVGCLHMFTEGYFSSDPEQPHQVDGTVICRF</sequence>
<keyword evidence="2" id="KW-1185">Reference proteome</keyword>
<dbReference type="AlphaFoldDB" id="A0AA39JZD6"/>
<dbReference type="InterPro" id="IPR012469">
    <property type="entry name" value="DUF1688"/>
</dbReference>
<evidence type="ECO:0000313" key="1">
    <source>
        <dbReference type="EMBL" id="KAK0451467.1"/>
    </source>
</evidence>
<dbReference type="EMBL" id="JAUEPT010000005">
    <property type="protein sequence ID" value="KAK0451467.1"/>
    <property type="molecule type" value="Genomic_DNA"/>
</dbReference>
<dbReference type="PANTHER" id="PTHR31687:SF3">
    <property type="entry name" value="PROTEIN URG3"/>
    <property type="match status" value="1"/>
</dbReference>
<accession>A0AA39JZD6</accession>
<organism evidence="1 2">
    <name type="scientific">Armillaria borealis</name>
    <dbReference type="NCBI Taxonomy" id="47425"/>
    <lineage>
        <taxon>Eukaryota</taxon>
        <taxon>Fungi</taxon>
        <taxon>Dikarya</taxon>
        <taxon>Basidiomycota</taxon>
        <taxon>Agaricomycotina</taxon>
        <taxon>Agaricomycetes</taxon>
        <taxon>Agaricomycetidae</taxon>
        <taxon>Agaricales</taxon>
        <taxon>Marasmiineae</taxon>
        <taxon>Physalacriaceae</taxon>
        <taxon>Armillaria</taxon>
    </lineage>
</organism>